<dbReference type="Pfam" id="PF07394">
    <property type="entry name" value="DUF1501"/>
    <property type="match status" value="1"/>
</dbReference>
<dbReference type="PANTHER" id="PTHR43737">
    <property type="entry name" value="BLL7424 PROTEIN"/>
    <property type="match status" value="1"/>
</dbReference>
<dbReference type="PANTHER" id="PTHR43737:SF1">
    <property type="entry name" value="DUF1501 DOMAIN-CONTAINING PROTEIN"/>
    <property type="match status" value="1"/>
</dbReference>
<protein>
    <submittedName>
        <fullName evidence="1">DUF1501 domain-containing protein</fullName>
    </submittedName>
</protein>
<dbReference type="EMBL" id="CP159925">
    <property type="protein sequence ID" value="XCO76883.1"/>
    <property type="molecule type" value="Genomic_DNA"/>
</dbReference>
<accession>A0AAU8MX79</accession>
<sequence>MDRRTFLGQSLLAAAGGAAAYAVPSGLSRLGAAVHRYGPGRFDDYKALVMVFLNGGNDGFNTVVPLEGAHYERYAAARATLALPASALLPLQPWPGGGASDGARYGLQSALSDDDALGTTGLQRLFGNGAAAVLGNVGTLIRPTDKDAYLGNRVPLPPQLFSHFDQAQYWQISRNDDSRRLGWGGRIADLMTPLDSGAAVPMLISINAAATWARAAELDQYVLHQTGPMPMNPTDAEVRQAMQELVAPDLQAHAMERSYAGSYRRARDVGQSVAEALASVAPPSTPFPATGLGGALRMVAHAIAARNALGHRRQIYSVSLGGFDTHDDQLLEHPLLLSTLSQAMTAFYDATVELGIDRGVTAFTASDFGRTLSSNGDGSDHGWGSHHFVVGGAVRGGRYYGRMPDLSVDGPDDGGQGRIIPTTSVDQYAATLARWFGVEEGDLDAILPNLRNFPTRDLGFLG</sequence>
<name>A0AAU8MX79_9GAMM</name>
<dbReference type="InterPro" id="IPR010869">
    <property type="entry name" value="DUF1501"/>
</dbReference>
<proteinExistence type="predicted"/>
<evidence type="ECO:0000313" key="1">
    <source>
        <dbReference type="EMBL" id="XCO76883.1"/>
    </source>
</evidence>
<reference evidence="1" key="1">
    <citation type="submission" date="2024-06" db="EMBL/GenBank/DDBJ databases">
        <authorList>
            <person name="Li S."/>
        </authorList>
    </citation>
    <scope>NUCLEOTIDE SEQUENCE</scope>
    <source>
        <strain evidence="1">SR10</strain>
    </source>
</reference>
<organism evidence="1">
    <name type="scientific">Lysobacter firmicutimachus</name>
    <dbReference type="NCBI Taxonomy" id="1792846"/>
    <lineage>
        <taxon>Bacteria</taxon>
        <taxon>Pseudomonadati</taxon>
        <taxon>Pseudomonadota</taxon>
        <taxon>Gammaproteobacteria</taxon>
        <taxon>Lysobacterales</taxon>
        <taxon>Lysobacteraceae</taxon>
        <taxon>Lysobacter</taxon>
    </lineage>
</organism>
<gene>
    <name evidence="1" type="ORF">ABU614_08910</name>
</gene>
<dbReference type="AlphaFoldDB" id="A0AAU8MX79"/>
<dbReference type="RefSeq" id="WP_363800163.1">
    <property type="nucleotide sequence ID" value="NZ_CP159925.1"/>
</dbReference>